<dbReference type="RefSeq" id="WP_183326685.1">
    <property type="nucleotide sequence ID" value="NZ_JACHHK010000001.1"/>
</dbReference>
<comment type="caution">
    <text evidence="1">The sequence shown here is derived from an EMBL/GenBank/DDBJ whole genome shotgun (WGS) entry which is preliminary data.</text>
</comment>
<keyword evidence="2" id="KW-1185">Reference proteome</keyword>
<sequence>MNGSYDEELQLQINTLLDDLVFTENQLRAAREAFDTEEYARLMRVFLPLQKQYLKLCAEQEKRLNDDENADELEAFNKVTE</sequence>
<name>A0A7W8CXG3_9FIRM</name>
<evidence type="ECO:0000313" key="1">
    <source>
        <dbReference type="EMBL" id="MBB5182209.1"/>
    </source>
</evidence>
<dbReference type="EMBL" id="JACHHK010000001">
    <property type="protein sequence ID" value="MBB5182209.1"/>
    <property type="molecule type" value="Genomic_DNA"/>
</dbReference>
<proteinExistence type="predicted"/>
<evidence type="ECO:0000313" key="2">
    <source>
        <dbReference type="Proteomes" id="UP000539953"/>
    </source>
</evidence>
<organism evidence="1 2">
    <name type="scientific">Catenisphaera adipataccumulans</name>
    <dbReference type="NCBI Taxonomy" id="700500"/>
    <lineage>
        <taxon>Bacteria</taxon>
        <taxon>Bacillati</taxon>
        <taxon>Bacillota</taxon>
        <taxon>Erysipelotrichia</taxon>
        <taxon>Erysipelotrichales</taxon>
        <taxon>Erysipelotrichaceae</taxon>
        <taxon>Catenisphaera</taxon>
    </lineage>
</organism>
<reference evidence="1 2" key="1">
    <citation type="submission" date="2020-08" db="EMBL/GenBank/DDBJ databases">
        <title>Genomic Encyclopedia of Type Strains, Phase IV (KMG-IV): sequencing the most valuable type-strain genomes for metagenomic binning, comparative biology and taxonomic classification.</title>
        <authorList>
            <person name="Goeker M."/>
        </authorList>
    </citation>
    <scope>NUCLEOTIDE SEQUENCE [LARGE SCALE GENOMIC DNA]</scope>
    <source>
        <strain evidence="1 2">DSM 25799</strain>
    </source>
</reference>
<dbReference type="AlphaFoldDB" id="A0A7W8CXG3"/>
<protein>
    <submittedName>
        <fullName evidence="1">Uncharacterized protein</fullName>
    </submittedName>
</protein>
<accession>A0A7W8CXG3</accession>
<dbReference type="Proteomes" id="UP000539953">
    <property type="component" value="Unassembled WGS sequence"/>
</dbReference>
<gene>
    <name evidence="1" type="ORF">HNQ47_000212</name>
</gene>